<comment type="caution">
    <text evidence="1">The sequence shown here is derived from an EMBL/GenBank/DDBJ whole genome shotgun (WGS) entry which is preliminary data.</text>
</comment>
<organism evidence="1 2">
    <name type="scientific">Rhodoplanes serenus</name>
    <dbReference type="NCBI Taxonomy" id="200615"/>
    <lineage>
        <taxon>Bacteria</taxon>
        <taxon>Pseudomonadati</taxon>
        <taxon>Pseudomonadota</taxon>
        <taxon>Alphaproteobacteria</taxon>
        <taxon>Hyphomicrobiales</taxon>
        <taxon>Nitrobacteraceae</taxon>
        <taxon>Rhodoplanes</taxon>
    </lineage>
</organism>
<dbReference type="EMBL" id="WNKV01000016">
    <property type="protein sequence ID" value="MTW18351.1"/>
    <property type="molecule type" value="Genomic_DNA"/>
</dbReference>
<gene>
    <name evidence="1" type="ORF">GJ689_19295</name>
</gene>
<evidence type="ECO:0000313" key="1">
    <source>
        <dbReference type="EMBL" id="MTW18351.1"/>
    </source>
</evidence>
<evidence type="ECO:0000313" key="2">
    <source>
        <dbReference type="Proteomes" id="UP000438991"/>
    </source>
</evidence>
<sequence>MTSKREAVLDAVRALIAGALPNAEVKRNLAKPERIPPGGLVVIRDGDPGEPEVTLSPVSYLYTHRIAVEIAAFESATLTREQVLDGMLGAIGAAIAADRRLGGLADWIEAEAPVSDDAETQGALPARTAEFAIVAVYATADPLT</sequence>
<accession>A0A9X4XQF6</accession>
<protein>
    <recommendedName>
        <fullName evidence="3">Acyl-CoA transferase</fullName>
    </recommendedName>
</protein>
<dbReference type="Proteomes" id="UP000438991">
    <property type="component" value="Unassembled WGS sequence"/>
</dbReference>
<dbReference type="RefSeq" id="WP_155480809.1">
    <property type="nucleotide sequence ID" value="NZ_WNKV01000016.1"/>
</dbReference>
<proteinExistence type="predicted"/>
<evidence type="ECO:0008006" key="3">
    <source>
        <dbReference type="Google" id="ProtNLM"/>
    </source>
</evidence>
<name>A0A9X4XQF6_9BRAD</name>
<dbReference type="AlphaFoldDB" id="A0A9X4XQF6"/>
<reference evidence="1 2" key="1">
    <citation type="submission" date="2019-11" db="EMBL/GenBank/DDBJ databases">
        <title>Whole-genome sequence of Rhodoplanes serenus DSM 18633, type strain.</title>
        <authorList>
            <person name="Kyndt J.A."/>
            <person name="Meyer T.E."/>
        </authorList>
    </citation>
    <scope>NUCLEOTIDE SEQUENCE [LARGE SCALE GENOMIC DNA]</scope>
    <source>
        <strain evidence="1 2">DSM 18633</strain>
    </source>
</reference>